<dbReference type="Pfam" id="PF12324">
    <property type="entry name" value="HTH_15"/>
    <property type="match status" value="1"/>
</dbReference>
<sequence length="215" mass="23069">MTTDIDTLTARLARTLDSLDGDRASVQLLQPLLRLLARGEPVSIEALAAATGHTVDKVRETLAKQPDTEYDAVGRIIGYGVTMKPTPHRFEVGGRTLYTWCALDTLVFPAVIGVPADVTSPCRATGEPVHLTVEPDHITGLEPSAAVISLVTPDQCTSVRTAFCDQVHFFTSRDTATEWLSDHPGGTVMDVRDAFTVGQRLIQPPLGGAEESACC</sequence>
<evidence type="ECO:0000313" key="12">
    <source>
        <dbReference type="Proteomes" id="UP001501585"/>
    </source>
</evidence>
<dbReference type="SUPFAM" id="SSF46785">
    <property type="entry name" value="Winged helix' DNA-binding domain"/>
    <property type="match status" value="1"/>
</dbReference>
<dbReference type="SUPFAM" id="SSF160387">
    <property type="entry name" value="NosL/MerB-like"/>
    <property type="match status" value="1"/>
</dbReference>
<evidence type="ECO:0000256" key="6">
    <source>
        <dbReference type="ARBA" id="ARBA00022914"/>
    </source>
</evidence>
<evidence type="ECO:0000256" key="9">
    <source>
        <dbReference type="ARBA" id="ARBA00031271"/>
    </source>
</evidence>
<dbReference type="PIRSF" id="PIRSF001458">
    <property type="entry name" value="MerB"/>
    <property type="match status" value="1"/>
</dbReference>
<dbReference type="InterPro" id="IPR024259">
    <property type="entry name" value="MerB_HTH_dom"/>
</dbReference>
<feature type="domain" description="Alkylmercury lyase helix-turn-helix" evidence="10">
    <location>
        <begin position="8"/>
        <end position="80"/>
    </location>
</feature>
<comment type="caution">
    <text evidence="11">The sequence shown here is derived from an EMBL/GenBank/DDBJ whole genome shotgun (WGS) entry which is preliminary data.</text>
</comment>
<evidence type="ECO:0000256" key="5">
    <source>
        <dbReference type="ARBA" id="ARBA00022466"/>
    </source>
</evidence>
<proteinExistence type="inferred from homology"/>
<comment type="catalytic activity">
    <reaction evidence="1">
        <text>an alkylmercury + H(+) = an alkane + Hg(2+)</text>
        <dbReference type="Rhea" id="RHEA:18777"/>
        <dbReference type="ChEBI" id="CHEBI:15378"/>
        <dbReference type="ChEBI" id="CHEBI:16793"/>
        <dbReference type="ChEBI" id="CHEBI:18310"/>
        <dbReference type="ChEBI" id="CHEBI:83725"/>
        <dbReference type="EC" id="4.99.1.2"/>
    </reaction>
</comment>
<keyword evidence="7 11" id="KW-0456">Lyase</keyword>
<keyword evidence="6" id="KW-0476">Mercury</keyword>
<dbReference type="Gene3D" id="3.30.450.410">
    <property type="match status" value="1"/>
</dbReference>
<dbReference type="GO" id="GO:0016829">
    <property type="term" value="F:lyase activity"/>
    <property type="evidence" value="ECO:0007669"/>
    <property type="project" value="UniProtKB-KW"/>
</dbReference>
<comment type="similarity">
    <text evidence="2">Belongs to the MerB family.</text>
</comment>
<dbReference type="NCBIfam" id="NF009710">
    <property type="entry name" value="PRK13239.1"/>
    <property type="match status" value="1"/>
</dbReference>
<name>A0ABP5EV57_9ACTN</name>
<dbReference type="EMBL" id="BAAAPC010000016">
    <property type="protein sequence ID" value="GAA2006471.1"/>
    <property type="molecule type" value="Genomic_DNA"/>
</dbReference>
<evidence type="ECO:0000256" key="3">
    <source>
        <dbReference type="ARBA" id="ARBA00013237"/>
    </source>
</evidence>
<dbReference type="RefSeq" id="WP_344164139.1">
    <property type="nucleotide sequence ID" value="NZ_BAAAPC010000016.1"/>
</dbReference>
<reference evidence="12" key="1">
    <citation type="journal article" date="2019" name="Int. J. Syst. Evol. Microbiol.">
        <title>The Global Catalogue of Microorganisms (GCM) 10K type strain sequencing project: providing services to taxonomists for standard genome sequencing and annotation.</title>
        <authorList>
            <consortium name="The Broad Institute Genomics Platform"/>
            <consortium name="The Broad Institute Genome Sequencing Center for Infectious Disease"/>
            <person name="Wu L."/>
            <person name="Ma J."/>
        </authorList>
    </citation>
    <scope>NUCLEOTIDE SEQUENCE [LARGE SCALE GENOMIC DNA]</scope>
    <source>
        <strain evidence="12">JCM 15313</strain>
    </source>
</reference>
<dbReference type="Pfam" id="PF03243">
    <property type="entry name" value="MerB"/>
    <property type="match status" value="1"/>
</dbReference>
<dbReference type="InterPro" id="IPR036390">
    <property type="entry name" value="WH_DNA-bd_sf"/>
</dbReference>
<gene>
    <name evidence="11" type="primary">merB</name>
    <name evidence="11" type="ORF">GCM10009799_37500</name>
</gene>
<accession>A0ABP5EV57</accession>
<dbReference type="InterPro" id="IPR004927">
    <property type="entry name" value="MerB"/>
</dbReference>
<keyword evidence="12" id="KW-1185">Reference proteome</keyword>
<evidence type="ECO:0000256" key="8">
    <source>
        <dbReference type="ARBA" id="ARBA00025326"/>
    </source>
</evidence>
<comment type="function">
    <text evidence="8">Cleaves the carbon-mercury bond of organomercurials such as phenylmercuric acetate. One product is Hg(2+), which is subsequently detoxified by the mercuric reductase.</text>
</comment>
<dbReference type="Proteomes" id="UP001501585">
    <property type="component" value="Unassembled WGS sequence"/>
</dbReference>
<dbReference type="InterPro" id="IPR053717">
    <property type="entry name" value="MerB_lyase_sf"/>
</dbReference>
<dbReference type="EC" id="4.99.1.2" evidence="3"/>
<evidence type="ECO:0000256" key="2">
    <source>
        <dbReference type="ARBA" id="ARBA00009443"/>
    </source>
</evidence>
<protein>
    <recommendedName>
        <fullName evidence="4">Alkylmercury lyase</fullName>
        <ecNumber evidence="3">4.99.1.2</ecNumber>
    </recommendedName>
    <alternativeName>
        <fullName evidence="9">Organomercurial lyase</fullName>
    </alternativeName>
</protein>
<evidence type="ECO:0000313" key="11">
    <source>
        <dbReference type="EMBL" id="GAA2006471.1"/>
    </source>
</evidence>
<evidence type="ECO:0000256" key="1">
    <source>
        <dbReference type="ARBA" id="ARBA00000165"/>
    </source>
</evidence>
<dbReference type="PRINTS" id="PR01699">
    <property type="entry name" value="ORGNOHGLYASE"/>
</dbReference>
<organism evidence="11 12">
    <name type="scientific">Nocardiopsis rhodophaea</name>
    <dbReference type="NCBI Taxonomy" id="280238"/>
    <lineage>
        <taxon>Bacteria</taxon>
        <taxon>Bacillati</taxon>
        <taxon>Actinomycetota</taxon>
        <taxon>Actinomycetes</taxon>
        <taxon>Streptosporangiales</taxon>
        <taxon>Nocardiopsidaceae</taxon>
        <taxon>Nocardiopsis</taxon>
    </lineage>
</organism>
<evidence type="ECO:0000256" key="7">
    <source>
        <dbReference type="ARBA" id="ARBA00023239"/>
    </source>
</evidence>
<keyword evidence="5" id="KW-0475">Mercuric resistance</keyword>
<evidence type="ECO:0000256" key="4">
    <source>
        <dbReference type="ARBA" id="ARBA00018180"/>
    </source>
</evidence>
<evidence type="ECO:0000259" key="10">
    <source>
        <dbReference type="Pfam" id="PF12324"/>
    </source>
</evidence>
<dbReference type="NCBIfam" id="NF033555">
    <property type="entry name" value="lyase_MerB"/>
    <property type="match status" value="1"/>
</dbReference>